<keyword evidence="4 8" id="KW-0997">Cell inner membrane</keyword>
<feature type="transmembrane region" description="Helical" evidence="8">
    <location>
        <begin position="92"/>
        <end position="111"/>
    </location>
</feature>
<evidence type="ECO:0000256" key="7">
    <source>
        <dbReference type="ARBA" id="ARBA00023136"/>
    </source>
</evidence>
<dbReference type="Gene3D" id="1.20.1250.20">
    <property type="entry name" value="MFS general substrate transporter like domains"/>
    <property type="match status" value="1"/>
</dbReference>
<dbReference type="InterPro" id="IPR050171">
    <property type="entry name" value="MFS_Transporters"/>
</dbReference>
<dbReference type="CDD" id="cd17489">
    <property type="entry name" value="MFS_YfcJ_like"/>
    <property type="match status" value="1"/>
</dbReference>
<evidence type="ECO:0000256" key="8">
    <source>
        <dbReference type="HAMAP-Rule" id="MF_01118"/>
    </source>
</evidence>
<keyword evidence="7 8" id="KW-0472">Membrane</keyword>
<feature type="transmembrane region" description="Helical" evidence="8">
    <location>
        <begin position="258"/>
        <end position="277"/>
    </location>
</feature>
<organism evidence="10 11">
    <name type="scientific">Cupriavidus pampae</name>
    <dbReference type="NCBI Taxonomy" id="659251"/>
    <lineage>
        <taxon>Bacteria</taxon>
        <taxon>Pseudomonadati</taxon>
        <taxon>Pseudomonadota</taxon>
        <taxon>Betaproteobacteria</taxon>
        <taxon>Burkholderiales</taxon>
        <taxon>Burkholderiaceae</taxon>
        <taxon>Cupriavidus</taxon>
    </lineage>
</organism>
<keyword evidence="2 8" id="KW-0813">Transport</keyword>
<evidence type="ECO:0000259" key="9">
    <source>
        <dbReference type="PROSITE" id="PS50850"/>
    </source>
</evidence>
<dbReference type="PANTHER" id="PTHR23517">
    <property type="entry name" value="RESISTANCE PROTEIN MDTM, PUTATIVE-RELATED-RELATED"/>
    <property type="match status" value="1"/>
</dbReference>
<dbReference type="RefSeq" id="WP_223988103.1">
    <property type="nucleotide sequence ID" value="NZ_CAJZAG010000004.1"/>
</dbReference>
<dbReference type="EMBL" id="CAJZAG010000004">
    <property type="protein sequence ID" value="CAG9171387.1"/>
    <property type="molecule type" value="Genomic_DNA"/>
</dbReference>
<comment type="caution">
    <text evidence="10">The sequence shown here is derived from an EMBL/GenBank/DDBJ whole genome shotgun (WGS) entry which is preliminary data.</text>
</comment>
<feature type="transmembrane region" description="Helical" evidence="8">
    <location>
        <begin position="158"/>
        <end position="179"/>
    </location>
</feature>
<feature type="domain" description="Major facilitator superfamily (MFS) profile" evidence="9">
    <location>
        <begin position="192"/>
        <end position="413"/>
    </location>
</feature>
<feature type="transmembrane region" description="Helical" evidence="8">
    <location>
        <begin position="25"/>
        <end position="47"/>
    </location>
</feature>
<keyword evidence="5 8" id="KW-0812">Transmembrane</keyword>
<proteinExistence type="inferred from homology"/>
<keyword evidence="11" id="KW-1185">Reference proteome</keyword>
<dbReference type="SUPFAM" id="SSF103473">
    <property type="entry name" value="MFS general substrate transporter"/>
    <property type="match status" value="1"/>
</dbReference>
<dbReference type="PROSITE" id="PS50850">
    <property type="entry name" value="MFS"/>
    <property type="match status" value="1"/>
</dbReference>
<keyword evidence="6 8" id="KW-1133">Transmembrane helix</keyword>
<feature type="transmembrane region" description="Helical" evidence="8">
    <location>
        <begin position="376"/>
        <end position="397"/>
    </location>
</feature>
<dbReference type="InterPro" id="IPR011701">
    <property type="entry name" value="MFS"/>
</dbReference>
<dbReference type="InterPro" id="IPR023008">
    <property type="entry name" value="MFS_YhhS-like"/>
</dbReference>
<dbReference type="Pfam" id="PF07690">
    <property type="entry name" value="MFS_1"/>
    <property type="match status" value="1"/>
</dbReference>
<name>A0ABM8WV52_9BURK</name>
<accession>A0ABM8WV52</accession>
<evidence type="ECO:0000256" key="6">
    <source>
        <dbReference type="ARBA" id="ARBA00022989"/>
    </source>
</evidence>
<dbReference type="PANTHER" id="PTHR23517:SF13">
    <property type="entry name" value="MAJOR FACILITATOR SUPERFAMILY MFS_1"/>
    <property type="match status" value="1"/>
</dbReference>
<dbReference type="InterPro" id="IPR020846">
    <property type="entry name" value="MFS_dom"/>
</dbReference>
<feature type="transmembrane region" description="Helical" evidence="8">
    <location>
        <begin position="225"/>
        <end position="252"/>
    </location>
</feature>
<feature type="transmembrane region" description="Helical" evidence="8">
    <location>
        <begin position="117"/>
        <end position="146"/>
    </location>
</feature>
<comment type="similarity">
    <text evidence="8">Belongs to the major facilitator superfamily. YhhS family.</text>
</comment>
<dbReference type="InterPro" id="IPR036259">
    <property type="entry name" value="MFS_trans_sf"/>
</dbReference>
<evidence type="ECO:0000313" key="10">
    <source>
        <dbReference type="EMBL" id="CAG9171387.1"/>
    </source>
</evidence>
<dbReference type="Proteomes" id="UP000706525">
    <property type="component" value="Unassembled WGS sequence"/>
</dbReference>
<comment type="subcellular location">
    <subcellularLocation>
        <location evidence="8">Cell inner membrane</location>
        <topology evidence="8">Multi-pass membrane protein</topology>
    </subcellularLocation>
    <subcellularLocation>
        <location evidence="1">Cell membrane</location>
        <topology evidence="1">Multi-pass membrane protein</topology>
    </subcellularLocation>
</comment>
<evidence type="ECO:0000256" key="1">
    <source>
        <dbReference type="ARBA" id="ARBA00004651"/>
    </source>
</evidence>
<feature type="transmembrane region" description="Helical" evidence="8">
    <location>
        <begin position="313"/>
        <end position="336"/>
    </location>
</feature>
<feature type="transmembrane region" description="Helical" evidence="8">
    <location>
        <begin position="348"/>
        <end position="370"/>
    </location>
</feature>
<evidence type="ECO:0000313" key="11">
    <source>
        <dbReference type="Proteomes" id="UP000706525"/>
    </source>
</evidence>
<protein>
    <recommendedName>
        <fullName evidence="8">Uncharacterized MFS-type transporter LMG32289_02337</fullName>
    </recommendedName>
</protein>
<dbReference type="NCBIfam" id="NF009048">
    <property type="entry name" value="PRK12382.1"/>
    <property type="match status" value="1"/>
</dbReference>
<sequence>MTAPSPSLDASAHEHPDDRRVMRRILSVVFFNFVAYLAVGLPLAVIPGFVHDHLGYSAVVAGLSVSIQYLATLLSRPWAGNLCDVQGPKRSVLTGLTLCVGSGALTLMAAACGDTAWLGLTVLFAARLVLGAGESLVTTGTIAWGIGSAGARHTGKVISWNGMTTYGALAVGAPLGVVLSDVGGLMSIGAVTMLITAIALLLARRKSPSAIIKGERLPFRRVFRAMTPFGICLALGSVGFGSITAFITLYYGSRGWDHAAFALTSLGTCFILSRLLLADAINRFGGYPVAIASFAVEAAGLAMLWLAQSPWQALAGAAVTGFGFALVFPSLGMEAVKRVPQTNRGSALGAYSLFLDFALGLTGPLAGLIVKHAGYAPVYLFASLAAIIALVMSRVIAVRYGQDNRSQQYASVR</sequence>
<evidence type="ECO:0000256" key="3">
    <source>
        <dbReference type="ARBA" id="ARBA00022475"/>
    </source>
</evidence>
<evidence type="ECO:0000256" key="2">
    <source>
        <dbReference type="ARBA" id="ARBA00022448"/>
    </source>
</evidence>
<evidence type="ECO:0000256" key="4">
    <source>
        <dbReference type="ARBA" id="ARBA00022519"/>
    </source>
</evidence>
<keyword evidence="3 8" id="KW-1003">Cell membrane</keyword>
<reference evidence="10 11" key="1">
    <citation type="submission" date="2021-08" db="EMBL/GenBank/DDBJ databases">
        <authorList>
            <person name="Peeters C."/>
        </authorList>
    </citation>
    <scope>NUCLEOTIDE SEQUENCE [LARGE SCALE GENOMIC DNA]</scope>
    <source>
        <strain evidence="10 11">LMG 32289</strain>
    </source>
</reference>
<dbReference type="NCBIfam" id="NF003477">
    <property type="entry name" value="PRK05122.1"/>
    <property type="match status" value="1"/>
</dbReference>
<evidence type="ECO:0000256" key="5">
    <source>
        <dbReference type="ARBA" id="ARBA00022692"/>
    </source>
</evidence>
<dbReference type="HAMAP" id="MF_01118">
    <property type="entry name" value="MFS_YhhS"/>
    <property type="match status" value="1"/>
</dbReference>
<feature type="transmembrane region" description="Helical" evidence="8">
    <location>
        <begin position="185"/>
        <end position="204"/>
    </location>
</feature>
<feature type="transmembrane region" description="Helical" evidence="8">
    <location>
        <begin position="284"/>
        <end position="307"/>
    </location>
</feature>
<feature type="transmembrane region" description="Helical" evidence="8">
    <location>
        <begin position="53"/>
        <end position="71"/>
    </location>
</feature>
<gene>
    <name evidence="10" type="primary">yhhS</name>
    <name evidence="10" type="ORF">LMG32289_02337</name>
</gene>